<dbReference type="InterPro" id="IPR001872">
    <property type="entry name" value="Peptidase_A8"/>
</dbReference>
<reference evidence="12 13" key="2">
    <citation type="submission" date="2019-09" db="EMBL/GenBank/DDBJ databases">
        <title>Taxonomic note: a critical rebuttal of the proposed division of the genus Arcobacter into six genera, emended descriptions of Arcobacter anaerophilus and the genus Arcobacter, and an assessment of genus-level boundaries for Epsilonproteobacteria using in silico genomic comparator tools.</title>
        <authorList>
            <person name="On S.L.W."/>
            <person name="Miller W.G."/>
            <person name="Biggs P."/>
            <person name="Cornelius A."/>
            <person name="Vandamme P."/>
        </authorList>
    </citation>
    <scope>NUCLEOTIDE SEQUENCE [LARGE SCALE GENOMIC DNA]</scope>
    <source>
        <strain evidence="12 13">CCUG 56899</strain>
    </source>
</reference>
<dbReference type="GO" id="GO:0006508">
    <property type="term" value="P:proteolysis"/>
    <property type="evidence" value="ECO:0007669"/>
    <property type="project" value="UniProtKB-KW"/>
</dbReference>
<comment type="function">
    <text evidence="9 10">This protein specifically catalyzes the removal of signal peptides from prolipoproteins.</text>
</comment>
<dbReference type="EC" id="3.4.23.36" evidence="9"/>
<keyword evidence="3 9" id="KW-0645">Protease</keyword>
<evidence type="ECO:0000256" key="2">
    <source>
        <dbReference type="ARBA" id="ARBA00022475"/>
    </source>
</evidence>
<accession>A0A5C2HC86</accession>
<keyword evidence="5 9" id="KW-0064">Aspartyl protease</keyword>
<gene>
    <name evidence="9 12" type="primary">lspA</name>
    <name evidence="12" type="ORF">APORC_0175</name>
</gene>
<dbReference type="GO" id="GO:0004190">
    <property type="term" value="F:aspartic-type endopeptidase activity"/>
    <property type="evidence" value="ECO:0007669"/>
    <property type="project" value="UniProtKB-UniRule"/>
</dbReference>
<dbReference type="KEGG" id="apoc:APORC_0175"/>
<feature type="transmembrane region" description="Helical" evidence="9">
    <location>
        <begin position="7"/>
        <end position="26"/>
    </location>
</feature>
<dbReference type="PROSITE" id="PS00855">
    <property type="entry name" value="SPASE_II"/>
    <property type="match status" value="1"/>
</dbReference>
<keyword evidence="6 9" id="KW-0378">Hydrolase</keyword>
<reference evidence="12 13" key="1">
    <citation type="submission" date="2019-09" db="EMBL/GenBank/DDBJ databases">
        <title>Complete genome sequencing of four Arcobacter species reveals a diverse suite of mobile elements.</title>
        <authorList>
            <person name="Miller W.G."/>
            <person name="Yee E."/>
            <person name="Bono J.L."/>
        </authorList>
    </citation>
    <scope>NUCLEOTIDE SEQUENCE [LARGE SCALE GENOMIC DNA]</scope>
    <source>
        <strain evidence="12 13">CCUG 56899</strain>
    </source>
</reference>
<dbReference type="Pfam" id="PF01252">
    <property type="entry name" value="Peptidase_A8"/>
    <property type="match status" value="1"/>
</dbReference>
<feature type="active site" evidence="9">
    <location>
        <position position="111"/>
    </location>
</feature>
<keyword evidence="12" id="KW-0449">Lipoprotein</keyword>
<dbReference type="UniPathway" id="UPA00665"/>
<evidence type="ECO:0000256" key="5">
    <source>
        <dbReference type="ARBA" id="ARBA00022750"/>
    </source>
</evidence>
<organism evidence="12 13">
    <name type="scientific">Arcobacter porcinus</name>
    <dbReference type="NCBI Taxonomy" id="1935204"/>
    <lineage>
        <taxon>Bacteria</taxon>
        <taxon>Pseudomonadati</taxon>
        <taxon>Campylobacterota</taxon>
        <taxon>Epsilonproteobacteria</taxon>
        <taxon>Campylobacterales</taxon>
        <taxon>Arcobacteraceae</taxon>
        <taxon>Arcobacter</taxon>
    </lineage>
</organism>
<evidence type="ECO:0000256" key="4">
    <source>
        <dbReference type="ARBA" id="ARBA00022692"/>
    </source>
</evidence>
<dbReference type="RefSeq" id="WP_066386156.1">
    <property type="nucleotide sequence ID" value="NZ_CP036246.2"/>
</dbReference>
<keyword evidence="7 9" id="KW-1133">Transmembrane helix</keyword>
<comment type="pathway">
    <text evidence="9">Protein modification; lipoprotein biosynthesis (signal peptide cleavage).</text>
</comment>
<feature type="transmembrane region" description="Helical" evidence="9">
    <location>
        <begin position="59"/>
        <end position="77"/>
    </location>
</feature>
<dbReference type="NCBIfam" id="TIGR00077">
    <property type="entry name" value="lspA"/>
    <property type="match status" value="1"/>
</dbReference>
<feature type="transmembrane region" description="Helical" evidence="9">
    <location>
        <begin position="121"/>
        <end position="143"/>
    </location>
</feature>
<evidence type="ECO:0000256" key="8">
    <source>
        <dbReference type="ARBA" id="ARBA00023136"/>
    </source>
</evidence>
<keyword evidence="8 9" id="KW-0472">Membrane</keyword>
<dbReference type="PANTHER" id="PTHR33695:SF1">
    <property type="entry name" value="LIPOPROTEIN SIGNAL PEPTIDASE"/>
    <property type="match status" value="1"/>
</dbReference>
<comment type="catalytic activity">
    <reaction evidence="9 10">
        <text>Release of signal peptides from bacterial membrane prolipoproteins. Hydrolyzes -Xaa-Yaa-Zaa-|-(S,diacylglyceryl)Cys-, in which Xaa is hydrophobic (preferably Leu), and Yaa (Ala or Ser) and Zaa (Gly or Ala) have small, neutral side chains.</text>
        <dbReference type="EC" id="3.4.23.36"/>
    </reaction>
</comment>
<comment type="subcellular location">
    <subcellularLocation>
        <location evidence="9">Cell membrane</location>
        <topology evidence="9">Multi-pass membrane protein</topology>
    </subcellularLocation>
</comment>
<dbReference type="AlphaFoldDB" id="A0A5C2HC86"/>
<sequence length="159" mass="18512">MNKKLKLAMIIFIAVFIIDQIIKYGFANLGWDANGSVMSLKLAYNYGVAFSMFAFLDEYLKYIQLILVVAGTVYLLLNRDIFYKYYFSIALLYAGGLSNILDRFTYGAVVDYFYWHYLFEFAIFNFADVMINLSVAIIIFIQIKDTRAERKLKNQKDKA</sequence>
<proteinExistence type="inferred from homology"/>
<evidence type="ECO:0000313" key="12">
    <source>
        <dbReference type="EMBL" id="QEP39814.1"/>
    </source>
</evidence>
<dbReference type="Proteomes" id="UP000322644">
    <property type="component" value="Chromosome"/>
</dbReference>
<evidence type="ECO:0000256" key="9">
    <source>
        <dbReference type="HAMAP-Rule" id="MF_00161"/>
    </source>
</evidence>
<dbReference type="GO" id="GO:0005886">
    <property type="term" value="C:plasma membrane"/>
    <property type="evidence" value="ECO:0007669"/>
    <property type="project" value="UniProtKB-SubCell"/>
</dbReference>
<feature type="active site" evidence="9">
    <location>
        <position position="128"/>
    </location>
</feature>
<dbReference type="PRINTS" id="PR00781">
    <property type="entry name" value="LIPOSIGPTASE"/>
</dbReference>
<evidence type="ECO:0000256" key="1">
    <source>
        <dbReference type="ARBA" id="ARBA00006139"/>
    </source>
</evidence>
<comment type="similarity">
    <text evidence="1 9 11">Belongs to the peptidase A8 family.</text>
</comment>
<dbReference type="HAMAP" id="MF_00161">
    <property type="entry name" value="LspA"/>
    <property type="match status" value="1"/>
</dbReference>
<evidence type="ECO:0000256" key="7">
    <source>
        <dbReference type="ARBA" id="ARBA00022989"/>
    </source>
</evidence>
<keyword evidence="2 9" id="KW-1003">Cell membrane</keyword>
<evidence type="ECO:0000256" key="3">
    <source>
        <dbReference type="ARBA" id="ARBA00022670"/>
    </source>
</evidence>
<keyword evidence="4 9" id="KW-0812">Transmembrane</keyword>
<evidence type="ECO:0000256" key="6">
    <source>
        <dbReference type="ARBA" id="ARBA00022801"/>
    </source>
</evidence>
<name>A0A5C2HC86_9BACT</name>
<dbReference type="EMBL" id="CP036246">
    <property type="protein sequence ID" value="QEP39814.1"/>
    <property type="molecule type" value="Genomic_DNA"/>
</dbReference>
<feature type="transmembrane region" description="Helical" evidence="9">
    <location>
        <begin position="84"/>
        <end position="101"/>
    </location>
</feature>
<dbReference type="PANTHER" id="PTHR33695">
    <property type="entry name" value="LIPOPROTEIN SIGNAL PEPTIDASE"/>
    <property type="match status" value="1"/>
</dbReference>
<evidence type="ECO:0000313" key="13">
    <source>
        <dbReference type="Proteomes" id="UP000322644"/>
    </source>
</evidence>
<evidence type="ECO:0000256" key="10">
    <source>
        <dbReference type="RuleBase" id="RU000594"/>
    </source>
</evidence>
<protein>
    <recommendedName>
        <fullName evidence="9">Lipoprotein signal peptidase</fullName>
        <ecNumber evidence="9">3.4.23.36</ecNumber>
    </recommendedName>
    <alternativeName>
        <fullName evidence="9">Prolipoprotein signal peptidase</fullName>
    </alternativeName>
    <alternativeName>
        <fullName evidence="9">Signal peptidase II</fullName>
        <shortName evidence="9">SPase II</shortName>
    </alternativeName>
</protein>
<evidence type="ECO:0000256" key="11">
    <source>
        <dbReference type="RuleBase" id="RU004181"/>
    </source>
</evidence>